<evidence type="ECO:0000313" key="12">
    <source>
        <dbReference type="Proteomes" id="UP000824010"/>
    </source>
</evidence>
<feature type="transmembrane region" description="Helical" evidence="9">
    <location>
        <begin position="262"/>
        <end position="282"/>
    </location>
</feature>
<keyword evidence="2" id="KW-0813">Transport</keyword>
<dbReference type="EMBL" id="CP077077">
    <property type="protein sequence ID" value="QXH56077.1"/>
    <property type="molecule type" value="Genomic_DNA"/>
</dbReference>
<keyword evidence="6 9" id="KW-1133">Transmembrane helix</keyword>
<dbReference type="CDD" id="cd06582">
    <property type="entry name" value="TM_PBP1_LivH_like"/>
    <property type="match status" value="1"/>
</dbReference>
<evidence type="ECO:0000256" key="9">
    <source>
        <dbReference type="SAM" id="Phobius"/>
    </source>
</evidence>
<feature type="transmembrane region" description="Helical" evidence="9">
    <location>
        <begin position="237"/>
        <end position="256"/>
    </location>
</feature>
<feature type="chain" id="PRO_5046602411" evidence="10">
    <location>
        <begin position="19"/>
        <end position="495"/>
    </location>
</feature>
<proteinExistence type="inferred from homology"/>
<feature type="transmembrane region" description="Helical" evidence="9">
    <location>
        <begin position="209"/>
        <end position="230"/>
    </location>
</feature>
<gene>
    <name evidence="11" type="primary">urtB</name>
    <name evidence="11" type="ORF">KSS90_22575</name>
</gene>
<keyword evidence="5" id="KW-0029">Amino-acid transport</keyword>
<name>A0ABX8NIW6_9PSED</name>
<protein>
    <submittedName>
        <fullName evidence="11">Urea ABC transporter permease subunit UrtB</fullName>
    </submittedName>
</protein>
<keyword evidence="12" id="KW-1185">Reference proteome</keyword>
<organism evidence="11 12">
    <name type="scientific">Pseudomonas maumuensis</name>
    <dbReference type="NCBI Taxonomy" id="2842354"/>
    <lineage>
        <taxon>Bacteria</taxon>
        <taxon>Pseudomonadati</taxon>
        <taxon>Pseudomonadota</taxon>
        <taxon>Gammaproteobacteria</taxon>
        <taxon>Pseudomonadales</taxon>
        <taxon>Pseudomonadaceae</taxon>
        <taxon>Pseudomonas</taxon>
    </lineage>
</organism>
<dbReference type="Proteomes" id="UP000824010">
    <property type="component" value="Chromosome"/>
</dbReference>
<evidence type="ECO:0000256" key="10">
    <source>
        <dbReference type="SAM" id="SignalP"/>
    </source>
</evidence>
<feature type="transmembrane region" description="Helical" evidence="9">
    <location>
        <begin position="294"/>
        <end position="316"/>
    </location>
</feature>
<feature type="signal peptide" evidence="10">
    <location>
        <begin position="1"/>
        <end position="18"/>
    </location>
</feature>
<reference evidence="11 12" key="1">
    <citation type="journal article" date="2021" name="Microorganisms">
        <title>The Ever-Expanding Pseudomonas Genus: Description of 43 New Species and Partition of the Pseudomonas putida Group.</title>
        <authorList>
            <person name="Girard L."/>
            <person name="Lood C."/>
            <person name="Hofte M."/>
            <person name="Vandamme P."/>
            <person name="Rokni-Zadeh H."/>
            <person name="van Noort V."/>
            <person name="Lavigne R."/>
            <person name="De Mot R."/>
        </authorList>
    </citation>
    <scope>NUCLEOTIDE SEQUENCE [LARGE SCALE GENOMIC DNA]</scope>
    <source>
        <strain evidence="11 12">COW77</strain>
    </source>
</reference>
<dbReference type="RefSeq" id="WP_217867328.1">
    <property type="nucleotide sequence ID" value="NZ_CP077077.1"/>
</dbReference>
<dbReference type="Pfam" id="PF02653">
    <property type="entry name" value="BPD_transp_2"/>
    <property type="match status" value="1"/>
</dbReference>
<evidence type="ECO:0000256" key="3">
    <source>
        <dbReference type="ARBA" id="ARBA00022475"/>
    </source>
</evidence>
<accession>A0ABX8NIW6</accession>
<keyword evidence="4 9" id="KW-0812">Transmembrane</keyword>
<comment type="similarity">
    <text evidence="8">Belongs to the binding-protein-dependent transport system permease family. LivHM subfamily.</text>
</comment>
<evidence type="ECO:0000256" key="1">
    <source>
        <dbReference type="ARBA" id="ARBA00004429"/>
    </source>
</evidence>
<evidence type="ECO:0000313" key="11">
    <source>
        <dbReference type="EMBL" id="QXH56077.1"/>
    </source>
</evidence>
<comment type="subcellular location">
    <subcellularLocation>
        <location evidence="1">Cell inner membrane</location>
        <topology evidence="1">Multi-pass membrane protein</topology>
    </subcellularLocation>
</comment>
<keyword evidence="3" id="KW-1003">Cell membrane</keyword>
<sequence length="495" mass="52420">MLRFLLTLLLLLPLAAQASEGEFFLSAKPAEQANLLETWAAQPDAARLPLLENLRQGRIAEGDTRKLRLNNRLRGLIDNTLASHQLLSDQANVRLAAAQQLQKSAQPAQMAFLERRFAAEPDAAVHAALGLALANLQLGASEPAVRLAAVRLLGETGDPLARTRLEALLQPGAETDAAVRTAAETSLAQVQRKLLVGELLGQAFSGLSLGSILLLAALGLAITFGLLGVINMAHGEMLMLGAYSTYMVQVLLQRYAPGAIEFYPLIALPVAFAVSAGVGMALERTVIRHLYGRPLETLLATWGISLILIQAVRLLFGAQNVEVSNPAWLSGGIQVLPNLVLPYNRLVIIGFALAVVLLTWLLLNRTRLGLNVRAVTQNRNMAACCGVSTGRVDMLAFGLGSGIAGLGGVALSQVGNVGPDLGQSYIIDSFLVVVLGGVGQLAGSLWAAFGLGIANKLLEPQIGAVLGKILILALIILFIQKRPQGLFALKGRVID</sequence>
<dbReference type="InterPro" id="IPR017779">
    <property type="entry name" value="ABC_UrtB_bac"/>
</dbReference>
<evidence type="ECO:0000256" key="4">
    <source>
        <dbReference type="ARBA" id="ARBA00022692"/>
    </source>
</evidence>
<evidence type="ECO:0000256" key="6">
    <source>
        <dbReference type="ARBA" id="ARBA00022989"/>
    </source>
</evidence>
<evidence type="ECO:0000256" key="2">
    <source>
        <dbReference type="ARBA" id="ARBA00022448"/>
    </source>
</evidence>
<feature type="transmembrane region" description="Helical" evidence="9">
    <location>
        <begin position="461"/>
        <end position="479"/>
    </location>
</feature>
<dbReference type="InterPro" id="IPR001851">
    <property type="entry name" value="ABC_transp_permease"/>
</dbReference>
<evidence type="ECO:0000256" key="5">
    <source>
        <dbReference type="ARBA" id="ARBA00022970"/>
    </source>
</evidence>
<feature type="transmembrane region" description="Helical" evidence="9">
    <location>
        <begin position="346"/>
        <end position="363"/>
    </location>
</feature>
<evidence type="ECO:0000256" key="8">
    <source>
        <dbReference type="ARBA" id="ARBA00037998"/>
    </source>
</evidence>
<keyword evidence="7 9" id="KW-0472">Membrane</keyword>
<evidence type="ECO:0000256" key="7">
    <source>
        <dbReference type="ARBA" id="ARBA00023136"/>
    </source>
</evidence>
<dbReference type="NCBIfam" id="TIGR03409">
    <property type="entry name" value="urea_trans_UrtB"/>
    <property type="match status" value="1"/>
</dbReference>
<feature type="transmembrane region" description="Helical" evidence="9">
    <location>
        <begin position="430"/>
        <end position="449"/>
    </location>
</feature>
<keyword evidence="10" id="KW-0732">Signal</keyword>
<dbReference type="PANTHER" id="PTHR11795">
    <property type="entry name" value="BRANCHED-CHAIN AMINO ACID TRANSPORT SYSTEM PERMEASE PROTEIN LIVH"/>
    <property type="match status" value="1"/>
</dbReference>
<dbReference type="PANTHER" id="PTHR11795:SF447">
    <property type="entry name" value="ABC TRANSPORTER PERMEASE PROTEIN"/>
    <property type="match status" value="1"/>
</dbReference>
<dbReference type="InterPro" id="IPR052157">
    <property type="entry name" value="BCAA_transport_permease"/>
</dbReference>